<feature type="signal peptide" evidence="1">
    <location>
        <begin position="1"/>
        <end position="24"/>
    </location>
</feature>
<dbReference type="EMBL" id="JAYKXN010000007">
    <property type="protein sequence ID" value="KAK7272067.1"/>
    <property type="molecule type" value="Genomic_DNA"/>
</dbReference>
<sequence>MIALISSFLFCSLFCNILLPYATSISNIRSTLMKDLCPLLFVWILSYFVSCEQGHNSGYKGNVKEATAFYNAVFMHLSVQQGLVKPRDEVRNLPHQIPCLAFLSTVSILLYGDLRDWNKDVLEFKVSQILMEEIDLLPFDIRANRL</sequence>
<gene>
    <name evidence="2" type="ORF">RJT34_28445</name>
</gene>
<comment type="caution">
    <text evidence="2">The sequence shown here is derived from an EMBL/GenBank/DDBJ whole genome shotgun (WGS) entry which is preliminary data.</text>
</comment>
<protein>
    <submittedName>
        <fullName evidence="2">Uncharacterized protein</fullName>
    </submittedName>
</protein>
<proteinExistence type="predicted"/>
<keyword evidence="3" id="KW-1185">Reference proteome</keyword>
<dbReference type="Proteomes" id="UP001359559">
    <property type="component" value="Unassembled WGS sequence"/>
</dbReference>
<keyword evidence="1" id="KW-0732">Signal</keyword>
<feature type="chain" id="PRO_5042976988" evidence="1">
    <location>
        <begin position="25"/>
        <end position="146"/>
    </location>
</feature>
<dbReference type="AlphaFoldDB" id="A0AAN9F8R9"/>
<evidence type="ECO:0000313" key="3">
    <source>
        <dbReference type="Proteomes" id="UP001359559"/>
    </source>
</evidence>
<accession>A0AAN9F8R9</accession>
<organism evidence="2 3">
    <name type="scientific">Clitoria ternatea</name>
    <name type="common">Butterfly pea</name>
    <dbReference type="NCBI Taxonomy" id="43366"/>
    <lineage>
        <taxon>Eukaryota</taxon>
        <taxon>Viridiplantae</taxon>
        <taxon>Streptophyta</taxon>
        <taxon>Embryophyta</taxon>
        <taxon>Tracheophyta</taxon>
        <taxon>Spermatophyta</taxon>
        <taxon>Magnoliopsida</taxon>
        <taxon>eudicotyledons</taxon>
        <taxon>Gunneridae</taxon>
        <taxon>Pentapetalae</taxon>
        <taxon>rosids</taxon>
        <taxon>fabids</taxon>
        <taxon>Fabales</taxon>
        <taxon>Fabaceae</taxon>
        <taxon>Papilionoideae</taxon>
        <taxon>50 kb inversion clade</taxon>
        <taxon>NPAAA clade</taxon>
        <taxon>indigoferoid/millettioid clade</taxon>
        <taxon>Phaseoleae</taxon>
        <taxon>Clitoria</taxon>
    </lineage>
</organism>
<name>A0AAN9F8R9_CLITE</name>
<evidence type="ECO:0000313" key="2">
    <source>
        <dbReference type="EMBL" id="KAK7272067.1"/>
    </source>
</evidence>
<evidence type="ECO:0000256" key="1">
    <source>
        <dbReference type="SAM" id="SignalP"/>
    </source>
</evidence>
<reference evidence="2 3" key="1">
    <citation type="submission" date="2024-01" db="EMBL/GenBank/DDBJ databases">
        <title>The genomes of 5 underutilized Papilionoideae crops provide insights into root nodulation and disease resistance.</title>
        <authorList>
            <person name="Yuan L."/>
        </authorList>
    </citation>
    <scope>NUCLEOTIDE SEQUENCE [LARGE SCALE GENOMIC DNA]</scope>
    <source>
        <strain evidence="2">LY-2023</strain>
        <tissue evidence="2">Leaf</tissue>
    </source>
</reference>